<dbReference type="AlphaFoldDB" id="A0A370UAE5"/>
<evidence type="ECO:0000256" key="3">
    <source>
        <dbReference type="ARBA" id="ARBA00022490"/>
    </source>
</evidence>
<dbReference type="GO" id="GO:0006633">
    <property type="term" value="P:fatty acid biosynthetic process"/>
    <property type="evidence" value="ECO:0007669"/>
    <property type="project" value="UniProtKB-UniRule"/>
</dbReference>
<evidence type="ECO:0000256" key="8">
    <source>
        <dbReference type="ARBA" id="ARBA00025049"/>
    </source>
</evidence>
<keyword evidence="3 9" id="KW-0963">Cytoplasm</keyword>
<evidence type="ECO:0000256" key="5">
    <source>
        <dbReference type="ARBA" id="ARBA00022556"/>
    </source>
</evidence>
<dbReference type="EC" id="4.2.1.59" evidence="9"/>
<dbReference type="PANTHER" id="PTHR30272:SF1">
    <property type="entry name" value="3-HYDROXYACYL-[ACYL-CARRIER-PROTEIN] DEHYDRATASE"/>
    <property type="match status" value="1"/>
</dbReference>
<comment type="similarity">
    <text evidence="2 9">Belongs to the thioester dehydratase family. FabZ subfamily.</text>
</comment>
<dbReference type="GO" id="GO:0016020">
    <property type="term" value="C:membrane"/>
    <property type="evidence" value="ECO:0007669"/>
    <property type="project" value="GOC"/>
</dbReference>
<dbReference type="EMBL" id="QKRA01000003">
    <property type="protein sequence ID" value="RDL44749.1"/>
    <property type="molecule type" value="Genomic_DNA"/>
</dbReference>
<evidence type="ECO:0000256" key="7">
    <source>
        <dbReference type="ARBA" id="ARBA00023239"/>
    </source>
</evidence>
<keyword evidence="7 9" id="KW-0456">Lyase</keyword>
<evidence type="ECO:0000256" key="4">
    <source>
        <dbReference type="ARBA" id="ARBA00022516"/>
    </source>
</evidence>
<reference evidence="10 11" key="1">
    <citation type="submission" date="2018-06" db="EMBL/GenBank/DDBJ databases">
        <title>Marinomonas sp. YLB-05 draft genome sequence.</title>
        <authorList>
            <person name="Yu L."/>
            <person name="Tang X."/>
        </authorList>
    </citation>
    <scope>NUCLEOTIDE SEQUENCE [LARGE SCALE GENOMIC DNA]</scope>
    <source>
        <strain evidence="10 11">YLB-05</strain>
    </source>
</reference>
<dbReference type="GO" id="GO:0005737">
    <property type="term" value="C:cytoplasm"/>
    <property type="evidence" value="ECO:0007669"/>
    <property type="project" value="UniProtKB-SubCell"/>
</dbReference>
<evidence type="ECO:0000256" key="6">
    <source>
        <dbReference type="ARBA" id="ARBA00023098"/>
    </source>
</evidence>
<dbReference type="InterPro" id="IPR029069">
    <property type="entry name" value="HotDog_dom_sf"/>
</dbReference>
<dbReference type="Gene3D" id="3.10.129.10">
    <property type="entry name" value="Hotdog Thioesterase"/>
    <property type="match status" value="1"/>
</dbReference>
<evidence type="ECO:0000313" key="11">
    <source>
        <dbReference type="Proteomes" id="UP000254326"/>
    </source>
</evidence>
<dbReference type="NCBIfam" id="NF000582">
    <property type="entry name" value="PRK00006.1"/>
    <property type="match status" value="1"/>
</dbReference>
<dbReference type="Pfam" id="PF07977">
    <property type="entry name" value="FabA"/>
    <property type="match status" value="1"/>
</dbReference>
<keyword evidence="6 9" id="KW-0443">Lipid metabolism</keyword>
<name>A0A370UAE5_9GAMM</name>
<sequence>MMDVNEIRRYLPHRYPFLLVDRVVDITLGESIVAYKNVTVNEPFFNGHFPDHPVMPGVLIIEAMAQAAGILGFKTMGKTPEDGSIYYFVGADNTRFKRPVVPGDRLQLEAKILTERRGIWKFEVKASVEGELVCSSTILCADRKV</sequence>
<evidence type="ECO:0000256" key="2">
    <source>
        <dbReference type="ARBA" id="ARBA00009174"/>
    </source>
</evidence>
<dbReference type="RefSeq" id="WP_115468012.1">
    <property type="nucleotide sequence ID" value="NZ_QKRA01000003.1"/>
</dbReference>
<comment type="subcellular location">
    <subcellularLocation>
        <location evidence="1 9">Cytoplasm</location>
    </subcellularLocation>
</comment>
<dbReference type="GO" id="GO:0019171">
    <property type="term" value="F:(3R)-hydroxyacyl-[acyl-carrier-protein] dehydratase activity"/>
    <property type="evidence" value="ECO:0007669"/>
    <property type="project" value="UniProtKB-EC"/>
</dbReference>
<comment type="caution">
    <text evidence="10">The sequence shown here is derived from an EMBL/GenBank/DDBJ whole genome shotgun (WGS) entry which is preliminary data.</text>
</comment>
<dbReference type="CDD" id="cd01288">
    <property type="entry name" value="FabZ"/>
    <property type="match status" value="1"/>
</dbReference>
<dbReference type="Proteomes" id="UP000254326">
    <property type="component" value="Unassembled WGS sequence"/>
</dbReference>
<evidence type="ECO:0000256" key="9">
    <source>
        <dbReference type="HAMAP-Rule" id="MF_00406"/>
    </source>
</evidence>
<keyword evidence="4 9" id="KW-0444">Lipid biosynthesis</keyword>
<dbReference type="NCBIfam" id="TIGR01750">
    <property type="entry name" value="fabZ"/>
    <property type="match status" value="1"/>
</dbReference>
<keyword evidence="5 9" id="KW-0441">Lipid A biosynthesis</keyword>
<evidence type="ECO:0000313" key="10">
    <source>
        <dbReference type="EMBL" id="RDL44749.1"/>
    </source>
</evidence>
<dbReference type="SUPFAM" id="SSF54637">
    <property type="entry name" value="Thioesterase/thiol ester dehydrase-isomerase"/>
    <property type="match status" value="1"/>
</dbReference>
<comment type="catalytic activity">
    <reaction evidence="9">
        <text>a (3R)-hydroxyacyl-[ACP] = a (2E)-enoyl-[ACP] + H2O</text>
        <dbReference type="Rhea" id="RHEA:13097"/>
        <dbReference type="Rhea" id="RHEA-COMP:9925"/>
        <dbReference type="Rhea" id="RHEA-COMP:9945"/>
        <dbReference type="ChEBI" id="CHEBI:15377"/>
        <dbReference type="ChEBI" id="CHEBI:78784"/>
        <dbReference type="ChEBI" id="CHEBI:78827"/>
        <dbReference type="EC" id="4.2.1.59"/>
    </reaction>
</comment>
<dbReference type="OrthoDB" id="9772788at2"/>
<comment type="function">
    <text evidence="8 9">Involved in unsaturated fatty acids biosynthesis. Catalyzes the dehydration of short chain beta-hydroxyacyl-ACPs and long chain saturated and unsaturated beta-hydroxyacyl-ACPs.</text>
</comment>
<organism evidence="10 11">
    <name type="scientific">Marinomonas piezotolerans</name>
    <dbReference type="NCBI Taxonomy" id="2213058"/>
    <lineage>
        <taxon>Bacteria</taxon>
        <taxon>Pseudomonadati</taxon>
        <taxon>Pseudomonadota</taxon>
        <taxon>Gammaproteobacteria</taxon>
        <taxon>Oceanospirillales</taxon>
        <taxon>Oceanospirillaceae</taxon>
        <taxon>Marinomonas</taxon>
    </lineage>
</organism>
<evidence type="ECO:0000256" key="1">
    <source>
        <dbReference type="ARBA" id="ARBA00004496"/>
    </source>
</evidence>
<accession>A0A370UAE5</accession>
<dbReference type="FunFam" id="3.10.129.10:FF:000001">
    <property type="entry name" value="3-hydroxyacyl-[acyl-carrier-protein] dehydratase FabZ"/>
    <property type="match status" value="1"/>
</dbReference>
<feature type="active site" evidence="9">
    <location>
        <position position="48"/>
    </location>
</feature>
<dbReference type="HAMAP" id="MF_00406">
    <property type="entry name" value="FabZ"/>
    <property type="match status" value="1"/>
</dbReference>
<protein>
    <recommendedName>
        <fullName evidence="9">3-hydroxyacyl-[acyl-carrier-protein] dehydratase FabZ</fullName>
        <ecNumber evidence="9">4.2.1.59</ecNumber>
    </recommendedName>
    <alternativeName>
        <fullName evidence="9">(3R)-hydroxymyristoyl-[acyl-carrier-protein] dehydratase</fullName>
        <shortName evidence="9">(3R)-hydroxymyristoyl-ACP dehydrase</shortName>
    </alternativeName>
    <alternativeName>
        <fullName evidence="9">Beta-hydroxyacyl-ACP dehydratase</fullName>
    </alternativeName>
</protein>
<gene>
    <name evidence="9 10" type="primary">fabZ</name>
    <name evidence="10" type="ORF">DN730_10220</name>
</gene>
<proteinExistence type="inferred from homology"/>
<dbReference type="GO" id="GO:0009245">
    <property type="term" value="P:lipid A biosynthetic process"/>
    <property type="evidence" value="ECO:0007669"/>
    <property type="project" value="UniProtKB-UniRule"/>
</dbReference>
<dbReference type="PANTHER" id="PTHR30272">
    <property type="entry name" value="3-HYDROXYACYL-[ACYL-CARRIER-PROTEIN] DEHYDRATASE"/>
    <property type="match status" value="1"/>
</dbReference>
<dbReference type="InterPro" id="IPR013114">
    <property type="entry name" value="FabA_FabZ"/>
</dbReference>
<keyword evidence="11" id="KW-1185">Reference proteome</keyword>
<dbReference type="InterPro" id="IPR010084">
    <property type="entry name" value="FabZ"/>
</dbReference>